<comment type="caution">
    <text evidence="1">The sequence shown here is derived from an EMBL/GenBank/DDBJ whole genome shotgun (WGS) entry which is preliminary data.</text>
</comment>
<dbReference type="Proteomes" id="UP000823775">
    <property type="component" value="Unassembled WGS sequence"/>
</dbReference>
<proteinExistence type="predicted"/>
<dbReference type="EMBL" id="JACEIK010002311">
    <property type="protein sequence ID" value="MCD9560390.1"/>
    <property type="molecule type" value="Genomic_DNA"/>
</dbReference>
<protein>
    <submittedName>
        <fullName evidence="1">Uncharacterized protein</fullName>
    </submittedName>
</protein>
<reference evidence="1 2" key="1">
    <citation type="journal article" date="2021" name="BMC Genomics">
        <title>Datura genome reveals duplications of psychoactive alkaloid biosynthetic genes and high mutation rate following tissue culture.</title>
        <authorList>
            <person name="Rajewski A."/>
            <person name="Carter-House D."/>
            <person name="Stajich J."/>
            <person name="Litt A."/>
        </authorList>
    </citation>
    <scope>NUCLEOTIDE SEQUENCE [LARGE SCALE GENOMIC DNA]</scope>
    <source>
        <strain evidence="1">AR-01</strain>
    </source>
</reference>
<feature type="non-terminal residue" evidence="1">
    <location>
        <position position="69"/>
    </location>
</feature>
<keyword evidence="2" id="KW-1185">Reference proteome</keyword>
<evidence type="ECO:0000313" key="1">
    <source>
        <dbReference type="EMBL" id="MCD9560390.1"/>
    </source>
</evidence>
<gene>
    <name evidence="1" type="ORF">HAX54_019061</name>
</gene>
<organism evidence="1 2">
    <name type="scientific">Datura stramonium</name>
    <name type="common">Jimsonweed</name>
    <name type="synonym">Common thornapple</name>
    <dbReference type="NCBI Taxonomy" id="4076"/>
    <lineage>
        <taxon>Eukaryota</taxon>
        <taxon>Viridiplantae</taxon>
        <taxon>Streptophyta</taxon>
        <taxon>Embryophyta</taxon>
        <taxon>Tracheophyta</taxon>
        <taxon>Spermatophyta</taxon>
        <taxon>Magnoliopsida</taxon>
        <taxon>eudicotyledons</taxon>
        <taxon>Gunneridae</taxon>
        <taxon>Pentapetalae</taxon>
        <taxon>asterids</taxon>
        <taxon>lamiids</taxon>
        <taxon>Solanales</taxon>
        <taxon>Solanaceae</taxon>
        <taxon>Solanoideae</taxon>
        <taxon>Datureae</taxon>
        <taxon>Datura</taxon>
    </lineage>
</organism>
<evidence type="ECO:0000313" key="2">
    <source>
        <dbReference type="Proteomes" id="UP000823775"/>
    </source>
</evidence>
<sequence length="69" mass="7757">MSELLAAAQKGIIEVSFCAFIVDPGTKKKLFLQSSFLDDSPKDAAPLTIQLQCPYFCWNRFLFIVVIQT</sequence>
<name>A0ABS8UQP3_DATST</name>
<accession>A0ABS8UQP3</accession>